<name>A0ABT8DV66_9BURK</name>
<feature type="signal peptide" evidence="1">
    <location>
        <begin position="1"/>
        <end position="22"/>
    </location>
</feature>
<keyword evidence="3" id="KW-1185">Reference proteome</keyword>
<evidence type="ECO:0000313" key="2">
    <source>
        <dbReference type="EMBL" id="MDN3922179.1"/>
    </source>
</evidence>
<sequence length="211" mass="23138">MRKAMRAAAAVLLWACLGAAGAAEEGEAEVWFEVLFDTSGQASEVVPVNEAEQPAAFWAFMKPRLQALRVDPFVQDGRAVTYRTGVRLGLQIGHDGKAPTMALRSLTMAPAVLKRYAAKQPNEISTPGWNGEVGVLCTITREGQCRVKSVDSLPGVADSVRRWAKVSAEGWRFRAIEIDGQPIESEQKITLMLAVTEEMPDRNVFRKLNPL</sequence>
<proteinExistence type="predicted"/>
<dbReference type="EMBL" id="JAUHHC010000005">
    <property type="protein sequence ID" value="MDN3922179.1"/>
    <property type="molecule type" value="Genomic_DNA"/>
</dbReference>
<evidence type="ECO:0000256" key="1">
    <source>
        <dbReference type="SAM" id="SignalP"/>
    </source>
</evidence>
<gene>
    <name evidence="2" type="ORF">QWJ38_17960</name>
</gene>
<organism evidence="2 3">
    <name type="scientific">Roseateles violae</name>
    <dbReference type="NCBI Taxonomy" id="3058042"/>
    <lineage>
        <taxon>Bacteria</taxon>
        <taxon>Pseudomonadati</taxon>
        <taxon>Pseudomonadota</taxon>
        <taxon>Betaproteobacteria</taxon>
        <taxon>Burkholderiales</taxon>
        <taxon>Sphaerotilaceae</taxon>
        <taxon>Roseateles</taxon>
    </lineage>
</organism>
<protein>
    <recommendedName>
        <fullName evidence="4">TonB-like protein</fullName>
    </recommendedName>
</protein>
<feature type="chain" id="PRO_5045487256" description="TonB-like protein" evidence="1">
    <location>
        <begin position="23"/>
        <end position="211"/>
    </location>
</feature>
<evidence type="ECO:0000313" key="3">
    <source>
        <dbReference type="Proteomes" id="UP001228044"/>
    </source>
</evidence>
<accession>A0ABT8DV66</accession>
<evidence type="ECO:0008006" key="4">
    <source>
        <dbReference type="Google" id="ProtNLM"/>
    </source>
</evidence>
<dbReference type="Proteomes" id="UP001228044">
    <property type="component" value="Unassembled WGS sequence"/>
</dbReference>
<reference evidence="2 3" key="1">
    <citation type="submission" date="2023-06" db="EMBL/GenBank/DDBJ databases">
        <title>Pelomonas sp. PFR6 16S ribosomal RNA gene Genome sequencing and assembly.</title>
        <authorList>
            <person name="Woo H."/>
        </authorList>
    </citation>
    <scope>NUCLEOTIDE SEQUENCE [LARGE SCALE GENOMIC DNA]</scope>
    <source>
        <strain evidence="2 3">PFR6</strain>
    </source>
</reference>
<keyword evidence="1" id="KW-0732">Signal</keyword>
<dbReference type="RefSeq" id="WP_290360494.1">
    <property type="nucleotide sequence ID" value="NZ_JAUHHC010000005.1"/>
</dbReference>
<comment type="caution">
    <text evidence="2">The sequence shown here is derived from an EMBL/GenBank/DDBJ whole genome shotgun (WGS) entry which is preliminary data.</text>
</comment>